<keyword evidence="2" id="KW-1185">Reference proteome</keyword>
<dbReference type="Proteomes" id="UP001642409">
    <property type="component" value="Unassembled WGS sequence"/>
</dbReference>
<dbReference type="EMBL" id="CAXDID020000026">
    <property type="protein sequence ID" value="CAL5991041.1"/>
    <property type="molecule type" value="Genomic_DNA"/>
</dbReference>
<evidence type="ECO:0000313" key="2">
    <source>
        <dbReference type="Proteomes" id="UP001642409"/>
    </source>
</evidence>
<gene>
    <name evidence="1" type="ORF">HINF_LOCUS11873</name>
</gene>
<evidence type="ECO:0000313" key="1">
    <source>
        <dbReference type="EMBL" id="CAL5991041.1"/>
    </source>
</evidence>
<organism evidence="1 2">
    <name type="scientific">Hexamita inflata</name>
    <dbReference type="NCBI Taxonomy" id="28002"/>
    <lineage>
        <taxon>Eukaryota</taxon>
        <taxon>Metamonada</taxon>
        <taxon>Diplomonadida</taxon>
        <taxon>Hexamitidae</taxon>
        <taxon>Hexamitinae</taxon>
        <taxon>Hexamita</taxon>
    </lineage>
</organism>
<accession>A0ABP1HC97</accession>
<sequence>MFPQLFTVAPFIELVPSELKFVAVRTQGAKLNIIPTLNGVPEMLIQIFETLELQTFAVQLVDYAIKPLANAVFTLFVKRLMCDICTLFMLIVELYIKAINPQLIFSQSKKPFV</sequence>
<proteinExistence type="predicted"/>
<reference evidence="1 2" key="1">
    <citation type="submission" date="2024-07" db="EMBL/GenBank/DDBJ databases">
        <authorList>
            <person name="Akdeniz Z."/>
        </authorList>
    </citation>
    <scope>NUCLEOTIDE SEQUENCE [LARGE SCALE GENOMIC DNA]</scope>
</reference>
<name>A0ABP1HC97_9EUKA</name>
<protein>
    <submittedName>
        <fullName evidence="1">Hypothetical_protein</fullName>
    </submittedName>
</protein>
<comment type="caution">
    <text evidence="1">The sequence shown here is derived from an EMBL/GenBank/DDBJ whole genome shotgun (WGS) entry which is preliminary data.</text>
</comment>